<dbReference type="Pfam" id="PF00753">
    <property type="entry name" value="Lactamase_B"/>
    <property type="match status" value="1"/>
</dbReference>
<dbReference type="SUPFAM" id="SSF56281">
    <property type="entry name" value="Metallo-hydrolase/oxidoreductase"/>
    <property type="match status" value="1"/>
</dbReference>
<dbReference type="InterPro" id="IPR050698">
    <property type="entry name" value="MBL"/>
</dbReference>
<dbReference type="AlphaFoldDB" id="A0A1M5SYY9"/>
<gene>
    <name evidence="4" type="ORF">SAMN02745196_00371</name>
</gene>
<feature type="domain" description="Beta-Casp" evidence="3">
    <location>
        <begin position="253"/>
        <end position="378"/>
    </location>
</feature>
<name>A0A1M5SYY9_9CLOT</name>
<dbReference type="OrthoDB" id="9803916at2"/>
<sequence>MKIKFLGAAGRVTGSCHMLIVNGRKVLLDCGLFQGKDESVIGNERFNFNPKEIEFVILSHAHIDHSGRIPLLYKQGFKGQVICTEGTNDLCKVMLPDSGYVQETEIEWKNKRRRRQGLAAVEPLYTAKIAQLSTYLFTGFPYDEIIEVFPGLKVRFKDAGHLLGSAIVELFIKEEGKEEIKIVFSGDLGHKDIPLIKNPTNIDYADYVIMETTYGNRYHSPIDKELQQLVKIIKETFRNGGNVVIPSFAVGRTQEVLYALNNYIESNLLNNIKVYVDSPLASEATSIFKDYEEYYDDTARKLIEEGKHPLDFKGLMFTKTLGDSMAVNKIQNSAIIISASGMCEAGRIKHHLKHNLWREECSIVFVGYQAEGTLGRAILDGNKKVNILGEEIAINAKIYNLPGLSGHADREGLYSWLRAFKKKPKEVVLVHGDVDERESFNELLKSNNYKTRMVNLGESFIINENHINDTTLKQRIINFLDDYEEVNEINKMVVLEKIKDIITED</sequence>
<protein>
    <submittedName>
        <fullName evidence="4">Metallo-beta-lactamase family protein</fullName>
    </submittedName>
</protein>
<organism evidence="4 5">
    <name type="scientific">Clostridium collagenovorans DSM 3089</name>
    <dbReference type="NCBI Taxonomy" id="1121306"/>
    <lineage>
        <taxon>Bacteria</taxon>
        <taxon>Bacillati</taxon>
        <taxon>Bacillota</taxon>
        <taxon>Clostridia</taxon>
        <taxon>Eubacteriales</taxon>
        <taxon>Clostridiaceae</taxon>
        <taxon>Clostridium</taxon>
    </lineage>
</organism>
<dbReference type="STRING" id="1121306.SAMN02745196_00371"/>
<evidence type="ECO:0000259" key="2">
    <source>
        <dbReference type="SMART" id="SM00849"/>
    </source>
</evidence>
<dbReference type="GO" id="GO:0004521">
    <property type="term" value="F:RNA endonuclease activity"/>
    <property type="evidence" value="ECO:0007669"/>
    <property type="project" value="TreeGrafter"/>
</dbReference>
<dbReference type="Gene3D" id="3.60.15.10">
    <property type="entry name" value="Ribonuclease Z/Hydroxyacylglutathione hydrolase-like"/>
    <property type="match status" value="1"/>
</dbReference>
<dbReference type="InterPro" id="IPR036866">
    <property type="entry name" value="RibonucZ/Hydroxyglut_hydro"/>
</dbReference>
<proteinExistence type="predicted"/>
<dbReference type="Proteomes" id="UP000184526">
    <property type="component" value="Unassembled WGS sequence"/>
</dbReference>
<evidence type="ECO:0000256" key="1">
    <source>
        <dbReference type="ARBA" id="ARBA00022801"/>
    </source>
</evidence>
<dbReference type="InterPro" id="IPR022712">
    <property type="entry name" value="Beta_Casp"/>
</dbReference>
<dbReference type="Gene3D" id="3.40.50.10890">
    <property type="match status" value="1"/>
</dbReference>
<dbReference type="InterPro" id="IPR011108">
    <property type="entry name" value="RMMBL"/>
</dbReference>
<dbReference type="InterPro" id="IPR001279">
    <property type="entry name" value="Metallo-B-lactamas"/>
</dbReference>
<accession>A0A1M5SYY9</accession>
<dbReference type="Pfam" id="PF07521">
    <property type="entry name" value="RMMBL"/>
    <property type="match status" value="1"/>
</dbReference>
<feature type="domain" description="Metallo-beta-lactamase" evidence="2">
    <location>
        <begin position="13"/>
        <end position="241"/>
    </location>
</feature>
<reference evidence="4 5" key="1">
    <citation type="submission" date="2016-11" db="EMBL/GenBank/DDBJ databases">
        <authorList>
            <person name="Jaros S."/>
            <person name="Januszkiewicz K."/>
            <person name="Wedrychowicz H."/>
        </authorList>
    </citation>
    <scope>NUCLEOTIDE SEQUENCE [LARGE SCALE GENOMIC DNA]</scope>
    <source>
        <strain evidence="4 5">DSM 3089</strain>
    </source>
</reference>
<dbReference type="Pfam" id="PF10996">
    <property type="entry name" value="Beta-Casp"/>
    <property type="match status" value="1"/>
</dbReference>
<dbReference type="PANTHER" id="PTHR11203:SF37">
    <property type="entry name" value="INTEGRATOR COMPLEX SUBUNIT 11"/>
    <property type="match status" value="1"/>
</dbReference>
<dbReference type="PANTHER" id="PTHR11203">
    <property type="entry name" value="CLEAVAGE AND POLYADENYLATION SPECIFICITY FACTOR FAMILY MEMBER"/>
    <property type="match status" value="1"/>
</dbReference>
<keyword evidence="5" id="KW-1185">Reference proteome</keyword>
<dbReference type="EMBL" id="FQXP01000003">
    <property type="protein sequence ID" value="SHH43686.1"/>
    <property type="molecule type" value="Genomic_DNA"/>
</dbReference>
<evidence type="ECO:0000313" key="5">
    <source>
        <dbReference type="Proteomes" id="UP000184526"/>
    </source>
</evidence>
<dbReference type="SMART" id="SM01027">
    <property type="entry name" value="Beta-Casp"/>
    <property type="match status" value="1"/>
</dbReference>
<dbReference type="CDD" id="cd16295">
    <property type="entry name" value="TTHA0252-CPSF-like_MBL-fold"/>
    <property type="match status" value="1"/>
</dbReference>
<dbReference type="SMART" id="SM00849">
    <property type="entry name" value="Lactamase_B"/>
    <property type="match status" value="1"/>
</dbReference>
<keyword evidence="1" id="KW-0378">Hydrolase</keyword>
<dbReference type="GO" id="GO:0016787">
    <property type="term" value="F:hydrolase activity"/>
    <property type="evidence" value="ECO:0007669"/>
    <property type="project" value="UniProtKB-KW"/>
</dbReference>
<evidence type="ECO:0000259" key="3">
    <source>
        <dbReference type="SMART" id="SM01027"/>
    </source>
</evidence>
<dbReference type="RefSeq" id="WP_072829497.1">
    <property type="nucleotide sequence ID" value="NZ_FQXP01000003.1"/>
</dbReference>
<evidence type="ECO:0000313" key="4">
    <source>
        <dbReference type="EMBL" id="SHH43686.1"/>
    </source>
</evidence>